<dbReference type="CDD" id="cd02205">
    <property type="entry name" value="CBS_pair_SF"/>
    <property type="match status" value="1"/>
</dbReference>
<comment type="caution">
    <text evidence="6">The sequence shown here is derived from an EMBL/GenBank/DDBJ whole genome shotgun (WGS) entry which is preliminary data.</text>
</comment>
<dbReference type="PROSITE" id="PS51371">
    <property type="entry name" value="CBS"/>
    <property type="match status" value="2"/>
</dbReference>
<feature type="domain" description="CBS" evidence="5">
    <location>
        <begin position="308"/>
        <end position="363"/>
    </location>
</feature>
<evidence type="ECO:0000256" key="4">
    <source>
        <dbReference type="SAM" id="MobiDB-lite"/>
    </source>
</evidence>
<evidence type="ECO:0000313" key="6">
    <source>
        <dbReference type="EMBL" id="PRP81020.1"/>
    </source>
</evidence>
<dbReference type="InterPro" id="IPR050511">
    <property type="entry name" value="AMPK_gamma/SDS23_families"/>
</dbReference>
<dbReference type="Pfam" id="PF00571">
    <property type="entry name" value="CBS"/>
    <property type="match status" value="2"/>
</dbReference>
<sequence length="363" mass="40365">MDDAMEVIISPQEDRTLNSSDYLRADEAPTDDMIPKLSSSQNKNQSASVSPIRGDESGVMLLKNVTAKDIQKDIHSLTWLKPEHSIEHALTRLIDLFQLMSSSKSTFAPVYDANVKDFIGLVDNHDLSMFMLMAFGEQYKLHPHLYDPKEIAVNFAKPVSQFINVSRQDQFIKVSGSEDLYSTIKIFLEKGVHRVAVTDAQGAVTGMISSHDIIVFIRSNLSMFPTTGAKRIEEIPYPSNMGVLQVSNQDTLAKAFMALLQYHVSGLAVVDSVSGTIVDNVSASDLRGIDAQSFYKLEAPIHQLYTLANRGPPIVCNGGHTIQQVLDDVITRHVRRVYVVDEQNKPKRVISHSDLLGYFVASR</sequence>
<dbReference type="SUPFAM" id="SSF54631">
    <property type="entry name" value="CBS-domain pair"/>
    <property type="match status" value="2"/>
</dbReference>
<dbReference type="InterPro" id="IPR000644">
    <property type="entry name" value="CBS_dom"/>
</dbReference>
<gene>
    <name evidence="6" type="ORF">PROFUN_11172</name>
</gene>
<evidence type="ECO:0000259" key="5">
    <source>
        <dbReference type="PROSITE" id="PS51371"/>
    </source>
</evidence>
<name>A0A2P6NAP3_9EUKA</name>
<feature type="compositionally biased region" description="Polar residues" evidence="4">
    <location>
        <begin position="37"/>
        <end position="49"/>
    </location>
</feature>
<dbReference type="Gene3D" id="3.10.580.10">
    <property type="entry name" value="CBS-domain"/>
    <property type="match status" value="2"/>
</dbReference>
<keyword evidence="7" id="KW-1185">Reference proteome</keyword>
<dbReference type="PANTHER" id="PTHR13780:SF36">
    <property type="entry name" value="CBS DOMAIN-CONTAINING PROTEIN"/>
    <property type="match status" value="1"/>
</dbReference>
<evidence type="ECO:0000256" key="3">
    <source>
        <dbReference type="PROSITE-ProRule" id="PRU00703"/>
    </source>
</evidence>
<feature type="region of interest" description="Disordered" evidence="4">
    <location>
        <begin position="1"/>
        <end position="52"/>
    </location>
</feature>
<protein>
    <recommendedName>
        <fullName evidence="5">CBS domain-containing protein</fullName>
    </recommendedName>
</protein>
<dbReference type="OrthoDB" id="20351at2759"/>
<keyword evidence="2 3" id="KW-0129">CBS domain</keyword>
<dbReference type="STRING" id="1890364.A0A2P6NAP3"/>
<dbReference type="InParanoid" id="A0A2P6NAP3"/>
<keyword evidence="1" id="KW-0677">Repeat</keyword>
<feature type="domain" description="CBS" evidence="5">
    <location>
        <begin position="165"/>
        <end position="223"/>
    </location>
</feature>
<dbReference type="PANTHER" id="PTHR13780">
    <property type="entry name" value="AMP-ACTIVATED PROTEIN KINASE, GAMMA REGULATORY SUBUNIT"/>
    <property type="match status" value="1"/>
</dbReference>
<dbReference type="Proteomes" id="UP000241769">
    <property type="component" value="Unassembled WGS sequence"/>
</dbReference>
<dbReference type="InterPro" id="IPR046342">
    <property type="entry name" value="CBS_dom_sf"/>
</dbReference>
<dbReference type="EMBL" id="MDYQ01000132">
    <property type="protein sequence ID" value="PRP81020.1"/>
    <property type="molecule type" value="Genomic_DNA"/>
</dbReference>
<proteinExistence type="predicted"/>
<accession>A0A2P6NAP3</accession>
<organism evidence="6 7">
    <name type="scientific">Planoprotostelium fungivorum</name>
    <dbReference type="NCBI Taxonomy" id="1890364"/>
    <lineage>
        <taxon>Eukaryota</taxon>
        <taxon>Amoebozoa</taxon>
        <taxon>Evosea</taxon>
        <taxon>Variosea</taxon>
        <taxon>Cavosteliida</taxon>
        <taxon>Cavosteliaceae</taxon>
        <taxon>Planoprotostelium</taxon>
    </lineage>
</organism>
<dbReference type="SMART" id="SM00116">
    <property type="entry name" value="CBS"/>
    <property type="match status" value="3"/>
</dbReference>
<reference evidence="6 7" key="1">
    <citation type="journal article" date="2018" name="Genome Biol. Evol.">
        <title>Multiple Roots of Fruiting Body Formation in Amoebozoa.</title>
        <authorList>
            <person name="Hillmann F."/>
            <person name="Forbes G."/>
            <person name="Novohradska S."/>
            <person name="Ferling I."/>
            <person name="Riege K."/>
            <person name="Groth M."/>
            <person name="Westermann M."/>
            <person name="Marz M."/>
            <person name="Spaller T."/>
            <person name="Winckler T."/>
            <person name="Schaap P."/>
            <person name="Glockner G."/>
        </authorList>
    </citation>
    <scope>NUCLEOTIDE SEQUENCE [LARGE SCALE GENOMIC DNA]</scope>
    <source>
        <strain evidence="6 7">Jena</strain>
    </source>
</reference>
<dbReference type="AlphaFoldDB" id="A0A2P6NAP3"/>
<evidence type="ECO:0000256" key="2">
    <source>
        <dbReference type="ARBA" id="ARBA00023122"/>
    </source>
</evidence>
<evidence type="ECO:0000313" key="7">
    <source>
        <dbReference type="Proteomes" id="UP000241769"/>
    </source>
</evidence>
<evidence type="ECO:0000256" key="1">
    <source>
        <dbReference type="ARBA" id="ARBA00022737"/>
    </source>
</evidence>